<protein>
    <submittedName>
        <fullName evidence="2">Uncharacterized protein</fullName>
    </submittedName>
</protein>
<feature type="region of interest" description="Disordered" evidence="1">
    <location>
        <begin position="195"/>
        <end position="241"/>
    </location>
</feature>
<feature type="compositionally biased region" description="Basic and acidic residues" evidence="1">
    <location>
        <begin position="195"/>
        <end position="208"/>
    </location>
</feature>
<evidence type="ECO:0000256" key="1">
    <source>
        <dbReference type="SAM" id="MobiDB-lite"/>
    </source>
</evidence>
<dbReference type="AlphaFoldDB" id="A0A239P1N4"/>
<accession>A0A239P1N4</accession>
<dbReference type="EMBL" id="FZOD01000078">
    <property type="protein sequence ID" value="SNT60544.1"/>
    <property type="molecule type" value="Genomic_DNA"/>
</dbReference>
<sequence>MPYLQNRTGSVSVVDRAENSCLPFLDLSIGMRGDDFNDRERRDELMGALPSPLPTMRHVRLERGISGLLIQLVVADRFEGATDTEKPLMRDSRDVLLAVGEGWDFPVNKFVDGLRNDLPSQGRAGRELELRVHLGRDRWTGCRRSQGRRFRCGCLRRYGSLISSDHRFWLCNQTRRSGRPTTNRLRHVTSLQWEARARSGRPDARQADRNAWPYLRRHGQERATAWAGPRQRRPSPRPAPE</sequence>
<organism evidence="2 3">
    <name type="scientific">Streptosporangium subroseum</name>
    <dbReference type="NCBI Taxonomy" id="106412"/>
    <lineage>
        <taxon>Bacteria</taxon>
        <taxon>Bacillati</taxon>
        <taxon>Actinomycetota</taxon>
        <taxon>Actinomycetes</taxon>
        <taxon>Streptosporangiales</taxon>
        <taxon>Streptosporangiaceae</taxon>
        <taxon>Streptosporangium</taxon>
    </lineage>
</organism>
<evidence type="ECO:0000313" key="2">
    <source>
        <dbReference type="EMBL" id="SNT60544.1"/>
    </source>
</evidence>
<proteinExistence type="predicted"/>
<name>A0A239P1N4_9ACTN</name>
<evidence type="ECO:0000313" key="3">
    <source>
        <dbReference type="Proteomes" id="UP000198282"/>
    </source>
</evidence>
<gene>
    <name evidence="2" type="ORF">SAMN05216276_107816</name>
</gene>
<keyword evidence="3" id="KW-1185">Reference proteome</keyword>
<dbReference type="Proteomes" id="UP000198282">
    <property type="component" value="Unassembled WGS sequence"/>
</dbReference>
<reference evidence="2 3" key="1">
    <citation type="submission" date="2017-06" db="EMBL/GenBank/DDBJ databases">
        <authorList>
            <person name="Kim H.J."/>
            <person name="Triplett B.A."/>
        </authorList>
    </citation>
    <scope>NUCLEOTIDE SEQUENCE [LARGE SCALE GENOMIC DNA]</scope>
    <source>
        <strain evidence="2 3">CGMCC 4.2132</strain>
    </source>
</reference>